<evidence type="ECO:0000259" key="6">
    <source>
        <dbReference type="PROSITE" id="PS50850"/>
    </source>
</evidence>
<feature type="transmembrane region" description="Helical" evidence="5">
    <location>
        <begin position="355"/>
        <end position="373"/>
    </location>
</feature>
<feature type="transmembrane region" description="Helical" evidence="5">
    <location>
        <begin position="380"/>
        <end position="399"/>
    </location>
</feature>
<comment type="subcellular location">
    <subcellularLocation>
        <location evidence="1">Membrane</location>
        <topology evidence="1">Multi-pass membrane protein</topology>
    </subcellularLocation>
</comment>
<feature type="transmembrane region" description="Helical" evidence="5">
    <location>
        <begin position="315"/>
        <end position="335"/>
    </location>
</feature>
<keyword evidence="2 5" id="KW-0812">Transmembrane</keyword>
<feature type="transmembrane region" description="Helical" evidence="5">
    <location>
        <begin position="182"/>
        <end position="206"/>
    </location>
</feature>
<dbReference type="EMBL" id="ONZQ02000015">
    <property type="protein sequence ID" value="SPO06328.1"/>
    <property type="molecule type" value="Genomic_DNA"/>
</dbReference>
<feature type="domain" description="Major facilitator superfamily (MFS) profile" evidence="6">
    <location>
        <begin position="56"/>
        <end position="506"/>
    </location>
</feature>
<dbReference type="Gene3D" id="1.20.1250.20">
    <property type="entry name" value="MFS general substrate transporter like domains"/>
    <property type="match status" value="2"/>
</dbReference>
<dbReference type="GO" id="GO:0016020">
    <property type="term" value="C:membrane"/>
    <property type="evidence" value="ECO:0007669"/>
    <property type="project" value="UniProtKB-SubCell"/>
</dbReference>
<dbReference type="InterPro" id="IPR020846">
    <property type="entry name" value="MFS_dom"/>
</dbReference>
<protein>
    <submittedName>
        <fullName evidence="7">Related to aminotriazole resistance protein</fullName>
    </submittedName>
</protein>
<feature type="transmembrane region" description="Helical" evidence="5">
    <location>
        <begin position="483"/>
        <end position="502"/>
    </location>
</feature>
<keyword evidence="8" id="KW-1185">Reference proteome</keyword>
<organism evidence="7 8">
    <name type="scientific">Cephalotrichum gorgonifer</name>
    <dbReference type="NCBI Taxonomy" id="2041049"/>
    <lineage>
        <taxon>Eukaryota</taxon>
        <taxon>Fungi</taxon>
        <taxon>Dikarya</taxon>
        <taxon>Ascomycota</taxon>
        <taxon>Pezizomycotina</taxon>
        <taxon>Sordariomycetes</taxon>
        <taxon>Hypocreomycetidae</taxon>
        <taxon>Microascales</taxon>
        <taxon>Microascaceae</taxon>
        <taxon>Cephalotrichum</taxon>
    </lineage>
</organism>
<evidence type="ECO:0000256" key="4">
    <source>
        <dbReference type="ARBA" id="ARBA00023136"/>
    </source>
</evidence>
<evidence type="ECO:0000256" key="2">
    <source>
        <dbReference type="ARBA" id="ARBA00022692"/>
    </source>
</evidence>
<feature type="transmembrane region" description="Helical" evidence="5">
    <location>
        <begin position="405"/>
        <end position="427"/>
    </location>
</feature>
<name>A0AAE8SZ20_9PEZI</name>
<dbReference type="SUPFAM" id="SSF103473">
    <property type="entry name" value="MFS general substrate transporter"/>
    <property type="match status" value="2"/>
</dbReference>
<accession>A0AAE8SZ20</accession>
<feature type="transmembrane region" description="Helical" evidence="5">
    <location>
        <begin position="147"/>
        <end position="170"/>
    </location>
</feature>
<feature type="transmembrane region" description="Helical" evidence="5">
    <location>
        <begin position="277"/>
        <end position="295"/>
    </location>
</feature>
<evidence type="ECO:0000313" key="7">
    <source>
        <dbReference type="EMBL" id="SPO06328.1"/>
    </source>
</evidence>
<dbReference type="Proteomes" id="UP001187682">
    <property type="component" value="Unassembled WGS sequence"/>
</dbReference>
<dbReference type="InterPro" id="IPR011701">
    <property type="entry name" value="MFS"/>
</dbReference>
<sequence length="542" mass="58783">MAPTRTVAVELTELPARDTLESGLATPSGLVTPMNEARTFAVDQFHGLTRSRRVLIMGLVIMVNLVQFVSNFTTVSAGFTFSELLGRDVGPGQANWLAAAYSLTQGAFVLISGRLGTIYGHQRTLLAGAGIFTLFTFMNAWSNNYVAFIAARALTGVGGGILMPNCVATITLMVPPGRWRNVALGCFGASAPVGGYFGGLLAALFTEVTTDWKWLFIFLTLLQGSIIAALYFSMPVDQPLDKNGKIDFVGSVLGLSSLILFGTVWNQAPSAGWEAPYLIAILILSLVLFGLFLYWEGNYAKEPVMPLTIFKTPTFTALIFVVVMSYMGFAVGQWYTITWLQQVRGWSVMDTAVGYTPFIIIGPISVAMAAWFLPRMAAQWILAMGIVVVVAATLLIATMPEQQTYWAQAFPAIILSCLSPDFVYVAAQLIASNSVGRRYQGVAGSLIGTLNLYGNSLGIGFAGTIESQVMKYKNDHVLGLRSAVFFGCAIALVALVMDIMWVRVPKDNREGWETSEEQVEALVVGTGHRLGGEELQQLPHRR</sequence>
<evidence type="ECO:0000256" key="5">
    <source>
        <dbReference type="SAM" id="Phobius"/>
    </source>
</evidence>
<dbReference type="InterPro" id="IPR036259">
    <property type="entry name" value="MFS_trans_sf"/>
</dbReference>
<comment type="caution">
    <text evidence="7">The sequence shown here is derived from an EMBL/GenBank/DDBJ whole genome shotgun (WGS) entry which is preliminary data.</text>
</comment>
<feature type="transmembrane region" description="Helical" evidence="5">
    <location>
        <begin position="54"/>
        <end position="74"/>
    </location>
</feature>
<feature type="transmembrane region" description="Helical" evidence="5">
    <location>
        <begin position="439"/>
        <end position="463"/>
    </location>
</feature>
<feature type="transmembrane region" description="Helical" evidence="5">
    <location>
        <begin position="212"/>
        <end position="234"/>
    </location>
</feature>
<evidence type="ECO:0000313" key="8">
    <source>
        <dbReference type="Proteomes" id="UP001187682"/>
    </source>
</evidence>
<gene>
    <name evidence="7" type="ORF">DNG_09017</name>
</gene>
<dbReference type="PANTHER" id="PTHR42718:SF41">
    <property type="entry name" value="MFS TRANSPORTER OF UNKOWN SPECIFICITY (AFU_ORTHOLOGUE AFUA_5G09940)-RELATED"/>
    <property type="match status" value="1"/>
</dbReference>
<dbReference type="AlphaFoldDB" id="A0AAE8SZ20"/>
<dbReference type="PANTHER" id="PTHR42718">
    <property type="entry name" value="MAJOR FACILITATOR SUPERFAMILY MULTIDRUG TRANSPORTER MFSC"/>
    <property type="match status" value="1"/>
</dbReference>
<dbReference type="GO" id="GO:0022857">
    <property type="term" value="F:transmembrane transporter activity"/>
    <property type="evidence" value="ECO:0007669"/>
    <property type="project" value="InterPro"/>
</dbReference>
<evidence type="ECO:0000256" key="3">
    <source>
        <dbReference type="ARBA" id="ARBA00022989"/>
    </source>
</evidence>
<reference evidence="7" key="1">
    <citation type="submission" date="2018-03" db="EMBL/GenBank/DDBJ databases">
        <authorList>
            <person name="Guldener U."/>
        </authorList>
    </citation>
    <scope>NUCLEOTIDE SEQUENCE</scope>
</reference>
<keyword evidence="3 5" id="KW-1133">Transmembrane helix</keyword>
<keyword evidence="4 5" id="KW-0472">Membrane</keyword>
<feature type="transmembrane region" description="Helical" evidence="5">
    <location>
        <begin position="124"/>
        <end position="141"/>
    </location>
</feature>
<dbReference type="Pfam" id="PF07690">
    <property type="entry name" value="MFS_1"/>
    <property type="match status" value="1"/>
</dbReference>
<feature type="transmembrane region" description="Helical" evidence="5">
    <location>
        <begin position="246"/>
        <end position="265"/>
    </location>
</feature>
<evidence type="ECO:0000256" key="1">
    <source>
        <dbReference type="ARBA" id="ARBA00004141"/>
    </source>
</evidence>
<dbReference type="PROSITE" id="PS50850">
    <property type="entry name" value="MFS"/>
    <property type="match status" value="1"/>
</dbReference>
<feature type="transmembrane region" description="Helical" evidence="5">
    <location>
        <begin position="94"/>
        <end position="112"/>
    </location>
</feature>
<proteinExistence type="predicted"/>